<dbReference type="AlphaFoldDB" id="A0A644ZG82"/>
<dbReference type="Gene3D" id="3.40.50.10490">
    <property type="entry name" value="Glucose-6-phosphate isomerase like protein, domain 1"/>
    <property type="match status" value="1"/>
</dbReference>
<dbReference type="InterPro" id="IPR001347">
    <property type="entry name" value="SIS_dom"/>
</dbReference>
<dbReference type="InterPro" id="IPR046348">
    <property type="entry name" value="SIS_dom_sf"/>
</dbReference>
<name>A0A644ZG82_9ZZZZ</name>
<sequence length="250" mass="26972">MNPALDYLDSIKNLIESVKQTQGPAFEKCADILSDTIAGGHTVFLWGPGGHSSIFSEDALYRKGEMANICPIYDPSISLSHGAAREINGMERVEGFGKVVVQYNGISKGDAVVLGSAYGINPVAIQGAIECKKRGAYVISITSPGFSDASTYGGAKHKSGKSLYSVSDLYIDSFVPYGDAILEYDEFEHRISPVATIMQAILLKAVLAETMAKLQQKGVQPFTWTNSLQEGGIEANSAYMKKIWGRVKSM</sequence>
<dbReference type="Pfam" id="PF13580">
    <property type="entry name" value="SIS_2"/>
    <property type="match status" value="1"/>
</dbReference>
<proteinExistence type="predicted"/>
<dbReference type="PROSITE" id="PS51464">
    <property type="entry name" value="SIS"/>
    <property type="match status" value="1"/>
</dbReference>
<dbReference type="EMBL" id="VSSQ01008748">
    <property type="protein sequence ID" value="MPM39727.1"/>
    <property type="molecule type" value="Genomic_DNA"/>
</dbReference>
<protein>
    <recommendedName>
        <fullName evidence="1">SIS domain-containing protein</fullName>
    </recommendedName>
</protein>
<comment type="caution">
    <text evidence="2">The sequence shown here is derived from an EMBL/GenBank/DDBJ whole genome shotgun (WGS) entry which is preliminary data.</text>
</comment>
<dbReference type="SUPFAM" id="SSF53697">
    <property type="entry name" value="SIS domain"/>
    <property type="match status" value="1"/>
</dbReference>
<feature type="domain" description="SIS" evidence="1">
    <location>
        <begin position="33"/>
        <end position="217"/>
    </location>
</feature>
<organism evidence="2">
    <name type="scientific">bioreactor metagenome</name>
    <dbReference type="NCBI Taxonomy" id="1076179"/>
    <lineage>
        <taxon>unclassified sequences</taxon>
        <taxon>metagenomes</taxon>
        <taxon>ecological metagenomes</taxon>
    </lineage>
</organism>
<reference evidence="2" key="1">
    <citation type="submission" date="2019-08" db="EMBL/GenBank/DDBJ databases">
        <authorList>
            <person name="Kucharzyk K."/>
            <person name="Murdoch R.W."/>
            <person name="Higgins S."/>
            <person name="Loffler F."/>
        </authorList>
    </citation>
    <scope>NUCLEOTIDE SEQUENCE</scope>
</reference>
<dbReference type="GO" id="GO:1901135">
    <property type="term" value="P:carbohydrate derivative metabolic process"/>
    <property type="evidence" value="ECO:0007669"/>
    <property type="project" value="InterPro"/>
</dbReference>
<accession>A0A644ZG82</accession>
<dbReference type="GO" id="GO:0097367">
    <property type="term" value="F:carbohydrate derivative binding"/>
    <property type="evidence" value="ECO:0007669"/>
    <property type="project" value="InterPro"/>
</dbReference>
<evidence type="ECO:0000259" key="1">
    <source>
        <dbReference type="PROSITE" id="PS51464"/>
    </source>
</evidence>
<dbReference type="NCBIfam" id="NF002805">
    <property type="entry name" value="PRK02947.1"/>
    <property type="match status" value="1"/>
</dbReference>
<evidence type="ECO:0000313" key="2">
    <source>
        <dbReference type="EMBL" id="MPM39727.1"/>
    </source>
</evidence>
<gene>
    <name evidence="2" type="ORF">SDC9_86361</name>
</gene>